<dbReference type="PANTHER" id="PTHR38937">
    <property type="entry name" value="MEMBRANE PROTEIN OF ER BODY-LIKE PROTEIN"/>
    <property type="match status" value="1"/>
</dbReference>
<evidence type="ECO:0000313" key="3">
    <source>
        <dbReference type="EMBL" id="OAE30206.1"/>
    </source>
</evidence>
<evidence type="ECO:0000313" key="4">
    <source>
        <dbReference type="Proteomes" id="UP000077202"/>
    </source>
</evidence>
<dbReference type="Proteomes" id="UP001162541">
    <property type="component" value="Chromosome 6"/>
</dbReference>
<proteinExistence type="predicted"/>
<dbReference type="EMBL" id="LVLJ01001351">
    <property type="protein sequence ID" value="OAE30206.1"/>
    <property type="molecule type" value="Genomic_DNA"/>
</dbReference>
<feature type="compositionally biased region" description="Polar residues" evidence="1">
    <location>
        <begin position="154"/>
        <end position="164"/>
    </location>
</feature>
<dbReference type="AlphaFoldDB" id="A0A176WDK6"/>
<protein>
    <submittedName>
        <fullName evidence="3">Uncharacterized protein</fullName>
    </submittedName>
</protein>
<reference evidence="5" key="3">
    <citation type="journal article" date="2020" name="Curr. Biol.">
        <title>Chromatin organization in early land plants reveals an ancestral association between H3K27me3, transposons, and constitutive heterochromatin.</title>
        <authorList>
            <person name="Montgomery S.A."/>
            <person name="Tanizawa Y."/>
            <person name="Galik B."/>
            <person name="Wang N."/>
            <person name="Ito T."/>
            <person name="Mochizuki T."/>
            <person name="Akimcheva S."/>
            <person name="Bowman J.L."/>
            <person name="Cognat V."/>
            <person name="Marechal-Drouard L."/>
            <person name="Ekker H."/>
            <person name="Hong S.F."/>
            <person name="Kohchi T."/>
            <person name="Lin S.S."/>
            <person name="Liu L.D."/>
            <person name="Nakamura Y."/>
            <person name="Valeeva L.R."/>
            <person name="Shakirov E.V."/>
            <person name="Shippen D.E."/>
            <person name="Wei W.L."/>
            <person name="Yagura M."/>
            <person name="Yamaoka S."/>
            <person name="Yamato K.T."/>
            <person name="Liu C."/>
            <person name="Berger F."/>
        </authorList>
    </citation>
    <scope>NUCLEOTIDE SEQUENCE [LARGE SCALE GENOMIC DNA]</scope>
    <source>
        <strain evidence="5">Tak-1</strain>
    </source>
</reference>
<keyword evidence="4" id="KW-1185">Reference proteome</keyword>
<reference evidence="2" key="2">
    <citation type="journal article" date="2019" name="Curr. Biol.">
        <title>Chromatin organization in early land plants reveals an ancestral association between H3K27me3, transposons, and constitutive heterochromatin.</title>
        <authorList>
            <person name="Montgomery S.A."/>
            <person name="Tanizawa Y."/>
            <person name="Galik B."/>
            <person name="Wang N."/>
            <person name="Ito T."/>
            <person name="Mochizuki T."/>
            <person name="Akimcheva S."/>
            <person name="Bowman J."/>
            <person name="Cognat V."/>
            <person name="Drouard L."/>
            <person name="Ekker H."/>
            <person name="Houng S."/>
            <person name="Kohchi T."/>
            <person name="Lin S."/>
            <person name="Liu L.D."/>
            <person name="Nakamura Y."/>
            <person name="Valeeva L.R."/>
            <person name="Shakirov E.V."/>
            <person name="Shippen D.E."/>
            <person name="Wei W."/>
            <person name="Yagura M."/>
            <person name="Yamaoka S."/>
            <person name="Yamato K.T."/>
            <person name="Liu C."/>
            <person name="Berger F."/>
        </authorList>
    </citation>
    <scope>NUCLEOTIDE SEQUENCE [LARGE SCALE GENOMIC DNA]</scope>
    <source>
        <strain evidence="2">Tak-1</strain>
    </source>
</reference>
<dbReference type="InterPro" id="IPR052843">
    <property type="entry name" value="ER_body_metal_sequester"/>
</dbReference>
<evidence type="ECO:0000313" key="2">
    <source>
        <dbReference type="EMBL" id="BBN14931.1"/>
    </source>
</evidence>
<evidence type="ECO:0000313" key="5">
    <source>
        <dbReference type="Proteomes" id="UP001162541"/>
    </source>
</evidence>
<organism evidence="3 4">
    <name type="scientific">Marchantia polymorpha subsp. ruderalis</name>
    <dbReference type="NCBI Taxonomy" id="1480154"/>
    <lineage>
        <taxon>Eukaryota</taxon>
        <taxon>Viridiplantae</taxon>
        <taxon>Streptophyta</taxon>
        <taxon>Embryophyta</taxon>
        <taxon>Marchantiophyta</taxon>
        <taxon>Marchantiopsida</taxon>
        <taxon>Marchantiidae</taxon>
        <taxon>Marchantiales</taxon>
        <taxon>Marchantiaceae</taxon>
        <taxon>Marchantia</taxon>
    </lineage>
</organism>
<gene>
    <name evidence="3" type="ORF">AXG93_4295s1620</name>
    <name evidence="2" type="ORF">Mp_6g15600</name>
</gene>
<dbReference type="Proteomes" id="UP000077202">
    <property type="component" value="Unassembled WGS sequence"/>
</dbReference>
<reference evidence="3 4" key="1">
    <citation type="submission" date="2016-03" db="EMBL/GenBank/DDBJ databases">
        <title>Mechanisms controlling the formation of the plant cell surface in tip-growing cells are functionally conserved among land plants.</title>
        <authorList>
            <person name="Honkanen S."/>
            <person name="Jones V.A."/>
            <person name="Morieri G."/>
            <person name="Champion C."/>
            <person name="Hetherington A.J."/>
            <person name="Kelly S."/>
            <person name="Saint-Marcoux D."/>
            <person name="Proust H."/>
            <person name="Prescott H."/>
            <person name="Dolan L."/>
        </authorList>
    </citation>
    <scope>NUCLEOTIDE SEQUENCE [LARGE SCALE GENOMIC DNA]</scope>
    <source>
        <strain evidence="4">cv. Tak-1 and cv. Tak-2</strain>
        <tissue evidence="3">Whole gametophyte</tissue>
    </source>
</reference>
<sequence>MRPGARSECDELEDEIERILRHQQTHELTCPVCDSCVTKRLIIRKRKRSSTTDDAHRLAKARKSCEKAISSVIKRRHEVYDAHKECIRSQSPPHSPTSVIVDDATDPEDEKGWSCFPCLPCFFSFFYERGPGQLERQRSLRDAAADFGPDDTTPLLQAQSRISS</sequence>
<name>A0A176WDK6_MARPO</name>
<dbReference type="EMBL" id="AP019871">
    <property type="protein sequence ID" value="BBN14931.1"/>
    <property type="molecule type" value="Genomic_DNA"/>
</dbReference>
<dbReference type="PANTHER" id="PTHR38937:SF2">
    <property type="entry name" value="MEMBRANE PROTEIN OF ER BODY-LIKE PROTEIN ISOFORM X1"/>
    <property type="match status" value="1"/>
</dbReference>
<accession>A0A176WDK6</accession>
<evidence type="ECO:0000256" key="1">
    <source>
        <dbReference type="SAM" id="MobiDB-lite"/>
    </source>
</evidence>
<feature type="region of interest" description="Disordered" evidence="1">
    <location>
        <begin position="137"/>
        <end position="164"/>
    </location>
</feature>